<comment type="caution">
    <text evidence="5">The sequence shown here is derived from an EMBL/GenBank/DDBJ whole genome shotgun (WGS) entry which is preliminary data.</text>
</comment>
<name>A0ABD3NLF3_9STRA</name>
<dbReference type="Pfam" id="PF22766">
    <property type="entry name" value="ZW10_C2"/>
    <property type="match status" value="1"/>
</dbReference>
<dbReference type="Proteomes" id="UP001530400">
    <property type="component" value="Unassembled WGS sequence"/>
</dbReference>
<dbReference type="InterPro" id="IPR055148">
    <property type="entry name" value="ZW10_C_2"/>
</dbReference>
<dbReference type="PANTHER" id="PTHR12205:SF0">
    <property type="entry name" value="CENTROMERE_KINETOCHORE PROTEIN ZW10 HOMOLOG"/>
    <property type="match status" value="1"/>
</dbReference>
<protein>
    <recommendedName>
        <fullName evidence="7">Exocyst complex component Sec10</fullName>
    </recommendedName>
</protein>
<dbReference type="EMBL" id="JALLPJ020001089">
    <property type="protein sequence ID" value="KAL3776638.1"/>
    <property type="molecule type" value="Genomic_DNA"/>
</dbReference>
<dbReference type="InterPro" id="IPR048343">
    <property type="entry name" value="ZW10_C"/>
</dbReference>
<gene>
    <name evidence="5" type="ORF">ACHAWO_012804</name>
</gene>
<keyword evidence="1" id="KW-0175">Coiled coil</keyword>
<evidence type="ECO:0000259" key="3">
    <source>
        <dbReference type="Pfam" id="PF20666"/>
    </source>
</evidence>
<evidence type="ECO:0000259" key="4">
    <source>
        <dbReference type="Pfam" id="PF22766"/>
    </source>
</evidence>
<feature type="coiled-coil region" evidence="1">
    <location>
        <begin position="114"/>
        <end position="141"/>
    </location>
</feature>
<feature type="region of interest" description="Disordered" evidence="2">
    <location>
        <begin position="67"/>
        <end position="92"/>
    </location>
</feature>
<keyword evidence="6" id="KW-1185">Reference proteome</keyword>
<accession>A0ABD3NLF3</accession>
<dbReference type="PANTHER" id="PTHR12205">
    <property type="entry name" value="CENTROMERE/KINETOCHORE PROTEIN ZW10"/>
    <property type="match status" value="1"/>
</dbReference>
<proteinExistence type="predicted"/>
<dbReference type="InterPro" id="IPR046362">
    <property type="entry name" value="Zw10/DSL1_C_sf"/>
</dbReference>
<feature type="domain" description="ZW10 C-terminal helical" evidence="4">
    <location>
        <begin position="885"/>
        <end position="957"/>
    </location>
</feature>
<dbReference type="AlphaFoldDB" id="A0ABD3NLF3"/>
<organism evidence="5 6">
    <name type="scientific">Cyclotella atomus</name>
    <dbReference type="NCBI Taxonomy" id="382360"/>
    <lineage>
        <taxon>Eukaryota</taxon>
        <taxon>Sar</taxon>
        <taxon>Stramenopiles</taxon>
        <taxon>Ochrophyta</taxon>
        <taxon>Bacillariophyta</taxon>
        <taxon>Coscinodiscophyceae</taxon>
        <taxon>Thalassiosirophycidae</taxon>
        <taxon>Stephanodiscales</taxon>
        <taxon>Stephanodiscaceae</taxon>
        <taxon>Cyclotella</taxon>
    </lineage>
</organism>
<dbReference type="Pfam" id="PF20666">
    <property type="entry name" value="ZW10_C"/>
    <property type="match status" value="1"/>
</dbReference>
<evidence type="ECO:0000313" key="6">
    <source>
        <dbReference type="Proteomes" id="UP001530400"/>
    </source>
</evidence>
<evidence type="ECO:0008006" key="7">
    <source>
        <dbReference type="Google" id="ProtNLM"/>
    </source>
</evidence>
<sequence length="975" mass="108161">MTDPQVSMNLLLSITSLWRILKLKLELEFDDMLLVVIFPTMASARLSNLKRLLRETTQEAYQSIVPTNDSIITPPGSDISTKPEDDASGDANKAGHEMGLLLFGTSREYKEQMENEFTEKLEGIEREVASIREELGQLQGTIGGARDVSMTMEATNDGAEEIDLSSLNPTELQNHIEFLQLCSSSQRLLDQVDSTSFSSEKVALDFSPSSMLFSPSSSTNGKFNFDNANQGGSVENAAKLVLKVEGELDKATRLLDMDNNEEENQIHEMHLAIYNELRFQFRRKKMELKHRAISTLEGCIVVELGKLCVRGAVGTKKNVNFGDFDTAAPATPRENAIHSPLGDAYVVLEVFNNDQYPVLGETLDQAIKTIGKQLFGQVFQPTLKELDMSNGSVGYYKFNQEIVKNSIGSRKYDTAVTRGQAIQLLWEMNKVASSVSFTAGKPDVIISTSTEINEAELLASSPLASVTNFISCLNFVLKVLEFVHEHVLLQRTDLAKLLGNYLFGLYPISPSLSAGSAILGGVLVGAAAQGEDTGEVRPLMVELVKCMRDWCIPDDSNVEVWRTVPKIQRVLVQEVSAFEDRLVEMGYLNARENVRKFGAASSPTGLSVLVNQDGIRSPIDVNLTVNRDSPMEVSSPPTEQDKENMFVRSSLSEIAHSFIQAYSENQRSKILRHGRTVLDSTDYHNSVQVGKFVPPPSEPGTLEHLDEDPLDAFVFHQCSISLTAKKTLQLVRQTLDEAVKPEMSQELDALPPMLYRASRELLDLFRAVVPTLYASEIGTIPRMAAIHHNDCVFLAHEASLLGAEYKPKVRSNDETHNNKARLLFDICTFVDMVPPFRDLANKSMGSMLDVQKDQLSQLITPRIASFKQSLSSNESVSEWDDAETALRAALYHLRHLSQSWSQVLSREVYHLAIGNLVDTIFTLLLDPVMSSEAITDAASRFVHSLFLDAVKSCAEVFFVGKLAYEDTSKRASIQC</sequence>
<reference evidence="5 6" key="1">
    <citation type="submission" date="2024-10" db="EMBL/GenBank/DDBJ databases">
        <title>Updated reference genomes for cyclostephanoid diatoms.</title>
        <authorList>
            <person name="Roberts W.R."/>
            <person name="Alverson A.J."/>
        </authorList>
    </citation>
    <scope>NUCLEOTIDE SEQUENCE [LARGE SCALE GENOMIC DNA]</scope>
    <source>
        <strain evidence="5 6">AJA010-31</strain>
    </source>
</reference>
<feature type="domain" description="Centromere/kinetochore protein zw10 C-terminal" evidence="3">
    <location>
        <begin position="713"/>
        <end position="856"/>
    </location>
</feature>
<dbReference type="Gene3D" id="1.10.357.150">
    <property type="match status" value="1"/>
</dbReference>
<evidence type="ECO:0000256" key="2">
    <source>
        <dbReference type="SAM" id="MobiDB-lite"/>
    </source>
</evidence>
<evidence type="ECO:0000256" key="1">
    <source>
        <dbReference type="SAM" id="Coils"/>
    </source>
</evidence>
<evidence type="ECO:0000313" key="5">
    <source>
        <dbReference type="EMBL" id="KAL3776638.1"/>
    </source>
</evidence>